<reference evidence="8 9" key="1">
    <citation type="submission" date="2023-07" db="EMBL/GenBank/DDBJ databases">
        <title>Genomic Encyclopedia of Type Strains, Phase IV (KMG-IV): sequencing the most valuable type-strain genomes for metagenomic binning, comparative biology and taxonomic classification.</title>
        <authorList>
            <person name="Goeker M."/>
        </authorList>
    </citation>
    <scope>NUCLEOTIDE SEQUENCE [LARGE SCALE GENOMIC DNA]</scope>
    <source>
        <strain evidence="8 9">DSM 19154</strain>
    </source>
</reference>
<gene>
    <name evidence="5" type="primary">prmC</name>
    <name evidence="8" type="ORF">J2S05_001853</name>
</gene>
<evidence type="ECO:0000313" key="8">
    <source>
        <dbReference type="EMBL" id="MDQ0207054.1"/>
    </source>
</evidence>
<accession>A0ABT9YH77</accession>
<comment type="similarity">
    <text evidence="5">Belongs to the protein N5-glutamine methyltransferase family. PrmC subfamily.</text>
</comment>
<evidence type="ECO:0000256" key="4">
    <source>
        <dbReference type="ARBA" id="ARBA00048391"/>
    </source>
</evidence>
<dbReference type="Pfam" id="PF17827">
    <property type="entry name" value="PrmC_N"/>
    <property type="match status" value="1"/>
</dbReference>
<dbReference type="CDD" id="cd02440">
    <property type="entry name" value="AdoMet_MTases"/>
    <property type="match status" value="1"/>
</dbReference>
<evidence type="ECO:0000256" key="5">
    <source>
        <dbReference type="HAMAP-Rule" id="MF_02126"/>
    </source>
</evidence>
<dbReference type="Pfam" id="PF05175">
    <property type="entry name" value="MTS"/>
    <property type="match status" value="1"/>
</dbReference>
<feature type="binding site" evidence="5">
    <location>
        <begin position="125"/>
        <end position="129"/>
    </location>
    <ligand>
        <name>S-adenosyl-L-methionine</name>
        <dbReference type="ChEBI" id="CHEBI:59789"/>
    </ligand>
</feature>
<sequence length="292" mass="33134">MSTIHTIHEALRWASSFLEERHTETMAGEWLLRHHLGLERAGLFARFHDPIDEEMLDAYKNDVYKLAQGYPVQHLIGYEEFFGRRFNVSADVLIPRPETEELIIAVLERRKALFGDVVLEAVDVGTGSGIIATTLTLEDKALHLSAVDLSEQALKMAKMNAIEHQAEIEFYQGDLLDPFIQQGKRFDVVVSNPPYIPEGERETLAVHVREHEPELALFAGDDGLECYRKLTQQLKHVVKPHALVAFEVGAGQGEVVREMLQEAFPNTTTEVRFDINKKDRIVLAYGDFVEEL</sequence>
<protein>
    <recommendedName>
        <fullName evidence="5">Release factor glutamine methyltransferase</fullName>
        <shortName evidence="5">RF MTase</shortName>
        <ecNumber evidence="5">2.1.1.297</ecNumber>
    </recommendedName>
    <alternativeName>
        <fullName evidence="5">N5-glutamine methyltransferase PrmC</fullName>
    </alternativeName>
    <alternativeName>
        <fullName evidence="5">Protein-(glutamine-N5) MTase PrmC</fullName>
    </alternativeName>
    <alternativeName>
        <fullName evidence="5">Protein-glutamine N-methyltransferase PrmC</fullName>
    </alternativeName>
</protein>
<proteinExistence type="inferred from homology"/>
<evidence type="ECO:0000256" key="3">
    <source>
        <dbReference type="ARBA" id="ARBA00022691"/>
    </source>
</evidence>
<dbReference type="HAMAP" id="MF_02126">
    <property type="entry name" value="RF_methyltr_PrmC"/>
    <property type="match status" value="1"/>
</dbReference>
<dbReference type="GO" id="GO:0032259">
    <property type="term" value="P:methylation"/>
    <property type="evidence" value="ECO:0007669"/>
    <property type="project" value="UniProtKB-KW"/>
</dbReference>
<dbReference type="PANTHER" id="PTHR18895:SF74">
    <property type="entry name" value="MTRF1L RELEASE FACTOR GLUTAMINE METHYLTRANSFERASE"/>
    <property type="match status" value="1"/>
</dbReference>
<dbReference type="GO" id="GO:0102559">
    <property type="term" value="F:peptide chain release factor N(5)-glutamine methyltransferase activity"/>
    <property type="evidence" value="ECO:0007669"/>
    <property type="project" value="UniProtKB-EC"/>
</dbReference>
<dbReference type="EMBL" id="JAUSUA010000002">
    <property type="protein sequence ID" value="MDQ0207054.1"/>
    <property type="molecule type" value="Genomic_DNA"/>
</dbReference>
<dbReference type="PROSITE" id="PS00092">
    <property type="entry name" value="N6_MTASE"/>
    <property type="match status" value="1"/>
</dbReference>
<dbReference type="Gene3D" id="3.40.50.150">
    <property type="entry name" value="Vaccinia Virus protein VP39"/>
    <property type="match status" value="1"/>
</dbReference>
<dbReference type="InterPro" id="IPR002052">
    <property type="entry name" value="DNA_methylase_N6_adenine_CS"/>
</dbReference>
<feature type="binding site" evidence="5">
    <location>
        <position position="192"/>
    </location>
    <ligand>
        <name>S-adenosyl-L-methionine</name>
        <dbReference type="ChEBI" id="CHEBI:59789"/>
    </ligand>
</feature>
<feature type="binding site" evidence="5">
    <location>
        <begin position="192"/>
        <end position="195"/>
    </location>
    <ligand>
        <name>substrate</name>
    </ligand>
</feature>
<keyword evidence="3 5" id="KW-0949">S-adenosyl-L-methionine</keyword>
<comment type="caution">
    <text evidence="5">Lacks conserved residue(s) required for the propagation of feature annotation.</text>
</comment>
<dbReference type="InterPro" id="IPR019874">
    <property type="entry name" value="RF_methyltr_PrmC"/>
</dbReference>
<dbReference type="NCBIfam" id="TIGR03534">
    <property type="entry name" value="RF_mod_PrmC"/>
    <property type="match status" value="1"/>
</dbReference>
<keyword evidence="2 5" id="KW-0808">Transferase</keyword>
<feature type="domain" description="Methyltransferase small" evidence="6">
    <location>
        <begin position="120"/>
        <end position="202"/>
    </location>
</feature>
<dbReference type="NCBIfam" id="TIGR00536">
    <property type="entry name" value="hemK_fam"/>
    <property type="match status" value="1"/>
</dbReference>
<dbReference type="InterPro" id="IPR007848">
    <property type="entry name" value="Small_mtfrase_dom"/>
</dbReference>
<dbReference type="PANTHER" id="PTHR18895">
    <property type="entry name" value="HEMK METHYLTRANSFERASE"/>
    <property type="match status" value="1"/>
</dbReference>
<keyword evidence="9" id="KW-1185">Reference proteome</keyword>
<dbReference type="Gene3D" id="1.10.8.10">
    <property type="entry name" value="DNA helicase RuvA subunit, C-terminal domain"/>
    <property type="match status" value="1"/>
</dbReference>
<evidence type="ECO:0000259" key="7">
    <source>
        <dbReference type="Pfam" id="PF17827"/>
    </source>
</evidence>
<dbReference type="InterPro" id="IPR040758">
    <property type="entry name" value="PrmC_N"/>
</dbReference>
<dbReference type="SUPFAM" id="SSF53335">
    <property type="entry name" value="S-adenosyl-L-methionine-dependent methyltransferases"/>
    <property type="match status" value="1"/>
</dbReference>
<dbReference type="InterPro" id="IPR029063">
    <property type="entry name" value="SAM-dependent_MTases_sf"/>
</dbReference>
<keyword evidence="1 5" id="KW-0489">Methyltransferase</keyword>
<evidence type="ECO:0000313" key="9">
    <source>
        <dbReference type="Proteomes" id="UP001225034"/>
    </source>
</evidence>
<dbReference type="Proteomes" id="UP001225034">
    <property type="component" value="Unassembled WGS sequence"/>
</dbReference>
<dbReference type="InterPro" id="IPR004556">
    <property type="entry name" value="HemK-like"/>
</dbReference>
<organism evidence="8 9">
    <name type="scientific">Alkalicoccobacillus murimartini</name>
    <dbReference type="NCBI Taxonomy" id="171685"/>
    <lineage>
        <taxon>Bacteria</taxon>
        <taxon>Bacillati</taxon>
        <taxon>Bacillota</taxon>
        <taxon>Bacilli</taxon>
        <taxon>Bacillales</taxon>
        <taxon>Bacillaceae</taxon>
        <taxon>Alkalicoccobacillus</taxon>
    </lineage>
</organism>
<evidence type="ECO:0000256" key="1">
    <source>
        <dbReference type="ARBA" id="ARBA00022603"/>
    </source>
</evidence>
<comment type="function">
    <text evidence="5">Methylates the class 1 translation termination release factors RF1/PrfA and RF2/PrfB on the glutamine residue of the universally conserved GGQ motif.</text>
</comment>
<dbReference type="InterPro" id="IPR050320">
    <property type="entry name" value="N5-glutamine_MTase"/>
</dbReference>
<evidence type="ECO:0000256" key="2">
    <source>
        <dbReference type="ARBA" id="ARBA00022679"/>
    </source>
</evidence>
<comment type="catalytic activity">
    <reaction evidence="4 5">
        <text>L-glutaminyl-[peptide chain release factor] + S-adenosyl-L-methionine = N(5)-methyl-L-glutaminyl-[peptide chain release factor] + S-adenosyl-L-homocysteine + H(+)</text>
        <dbReference type="Rhea" id="RHEA:42896"/>
        <dbReference type="Rhea" id="RHEA-COMP:10271"/>
        <dbReference type="Rhea" id="RHEA-COMP:10272"/>
        <dbReference type="ChEBI" id="CHEBI:15378"/>
        <dbReference type="ChEBI" id="CHEBI:30011"/>
        <dbReference type="ChEBI" id="CHEBI:57856"/>
        <dbReference type="ChEBI" id="CHEBI:59789"/>
        <dbReference type="ChEBI" id="CHEBI:61891"/>
        <dbReference type="EC" id="2.1.1.297"/>
    </reaction>
</comment>
<feature type="binding site" evidence="5">
    <location>
        <position position="148"/>
    </location>
    <ligand>
        <name>S-adenosyl-L-methionine</name>
        <dbReference type="ChEBI" id="CHEBI:59789"/>
    </ligand>
</feature>
<dbReference type="RefSeq" id="WP_306982022.1">
    <property type="nucleotide sequence ID" value="NZ_JAUSUA010000002.1"/>
</dbReference>
<name>A0ABT9YH77_9BACI</name>
<comment type="caution">
    <text evidence="8">The sequence shown here is derived from an EMBL/GenBank/DDBJ whole genome shotgun (WGS) entry which is preliminary data.</text>
</comment>
<feature type="domain" description="Release factor glutamine methyltransferase N-terminal" evidence="7">
    <location>
        <begin position="9"/>
        <end position="77"/>
    </location>
</feature>
<dbReference type="EC" id="2.1.1.297" evidence="5"/>
<evidence type="ECO:0000259" key="6">
    <source>
        <dbReference type="Pfam" id="PF05175"/>
    </source>
</evidence>